<accession>A0A0D7BQT7</accession>
<reference evidence="5 6" key="1">
    <citation type="journal article" date="2015" name="Fungal Genet. Biol.">
        <title>Evolution of novel wood decay mechanisms in Agaricales revealed by the genome sequences of Fistulina hepatica and Cylindrobasidium torrendii.</title>
        <authorList>
            <person name="Floudas D."/>
            <person name="Held B.W."/>
            <person name="Riley R."/>
            <person name="Nagy L.G."/>
            <person name="Koehler G."/>
            <person name="Ransdell A.S."/>
            <person name="Younus H."/>
            <person name="Chow J."/>
            <person name="Chiniquy J."/>
            <person name="Lipzen A."/>
            <person name="Tritt A."/>
            <person name="Sun H."/>
            <person name="Haridas S."/>
            <person name="LaButti K."/>
            <person name="Ohm R.A."/>
            <person name="Kues U."/>
            <person name="Blanchette R.A."/>
            <person name="Grigoriev I.V."/>
            <person name="Minto R.E."/>
            <person name="Hibbett D.S."/>
        </authorList>
    </citation>
    <scope>NUCLEOTIDE SEQUENCE [LARGE SCALE GENOMIC DNA]</scope>
    <source>
        <strain evidence="5 6">FP15055 ss-10</strain>
    </source>
</reference>
<keyword evidence="1" id="KW-0596">Phosphopantetheine</keyword>
<dbReference type="Gene3D" id="3.40.50.720">
    <property type="entry name" value="NAD(P)-binding Rossmann-like Domain"/>
    <property type="match status" value="1"/>
</dbReference>
<feature type="region of interest" description="Disordered" evidence="3">
    <location>
        <begin position="89"/>
        <end position="108"/>
    </location>
</feature>
<dbReference type="OrthoDB" id="429813at2759"/>
<gene>
    <name evidence="5" type="ORF">CYLTODRAFT_463153</name>
</gene>
<dbReference type="Proteomes" id="UP000054007">
    <property type="component" value="Unassembled WGS sequence"/>
</dbReference>
<name>A0A0D7BQT7_9AGAR</name>
<dbReference type="PANTHER" id="PTHR43439:SF2">
    <property type="entry name" value="ENZYME, PUTATIVE (JCVI)-RELATED"/>
    <property type="match status" value="1"/>
</dbReference>
<organism evidence="5 6">
    <name type="scientific">Cylindrobasidium torrendii FP15055 ss-10</name>
    <dbReference type="NCBI Taxonomy" id="1314674"/>
    <lineage>
        <taxon>Eukaryota</taxon>
        <taxon>Fungi</taxon>
        <taxon>Dikarya</taxon>
        <taxon>Basidiomycota</taxon>
        <taxon>Agaricomycotina</taxon>
        <taxon>Agaricomycetes</taxon>
        <taxon>Agaricomycetidae</taxon>
        <taxon>Agaricales</taxon>
        <taxon>Marasmiineae</taxon>
        <taxon>Physalacriaceae</taxon>
        <taxon>Cylindrobasidium</taxon>
    </lineage>
</organism>
<feature type="domain" description="Thioester reductase (TE)" evidence="4">
    <location>
        <begin position="53"/>
        <end position="294"/>
    </location>
</feature>
<sequence>MSSVSLSTAELMQHRAAMESMLDDIAPVGGFSHTAVSHGASLEVPSNDVVILLTGTTGFLGSAALQDFINCPSVKRVYALNRSSRSGRSLSERQLGAPANTPFDPTSQAGKKAVLVEADITAEGFSMDPGLLEEIRENVTHIVHNAWRVHLALPVNAFSDVLRGMRTLIDFAITAPRCNRFVFVSSISTCQNIPTDIIAPETAVPIDFAIGRMGYGESKWIGEAMLLRAASETGLKAVIARTGQIAGSEAGPWKPGSWVSLVIKTSIAIGSLPTMNDHCNWVTLETAAGALVDLTLVPVEGTAEVVHVIHPRPIPLDSLFEMCGNFLGLPLISLSSWLDRMQLAPQRQIDAYPAHKVISMLKVFAAVGTRGYFPEMMVERGPALSKTMREAEELKLAIVRGWLQYWIKTRWIQSKPRPQL</sequence>
<evidence type="ECO:0000313" key="6">
    <source>
        <dbReference type="Proteomes" id="UP000054007"/>
    </source>
</evidence>
<evidence type="ECO:0000256" key="2">
    <source>
        <dbReference type="ARBA" id="ARBA00022553"/>
    </source>
</evidence>
<dbReference type="InterPro" id="IPR036291">
    <property type="entry name" value="NAD(P)-bd_dom_sf"/>
</dbReference>
<proteinExistence type="predicted"/>
<evidence type="ECO:0000256" key="1">
    <source>
        <dbReference type="ARBA" id="ARBA00022450"/>
    </source>
</evidence>
<keyword evidence="2" id="KW-0597">Phosphoprotein</keyword>
<dbReference type="AlphaFoldDB" id="A0A0D7BQT7"/>
<keyword evidence="6" id="KW-1185">Reference proteome</keyword>
<dbReference type="InterPro" id="IPR013120">
    <property type="entry name" value="FAR_NAD-bd"/>
</dbReference>
<dbReference type="STRING" id="1314674.A0A0D7BQT7"/>
<evidence type="ECO:0000259" key="4">
    <source>
        <dbReference type="Pfam" id="PF07993"/>
    </source>
</evidence>
<dbReference type="InterPro" id="IPR051414">
    <property type="entry name" value="Adenylate-forming_Reductase"/>
</dbReference>
<evidence type="ECO:0000313" key="5">
    <source>
        <dbReference type="EMBL" id="KIY72605.1"/>
    </source>
</evidence>
<dbReference type="Pfam" id="PF07993">
    <property type="entry name" value="NAD_binding_4"/>
    <property type="match status" value="1"/>
</dbReference>
<dbReference type="EMBL" id="KN880442">
    <property type="protein sequence ID" value="KIY72605.1"/>
    <property type="molecule type" value="Genomic_DNA"/>
</dbReference>
<evidence type="ECO:0000256" key="3">
    <source>
        <dbReference type="SAM" id="MobiDB-lite"/>
    </source>
</evidence>
<dbReference type="PANTHER" id="PTHR43439">
    <property type="entry name" value="PHENYLACETATE-COENZYME A LIGASE"/>
    <property type="match status" value="1"/>
</dbReference>
<protein>
    <submittedName>
        <fullName evidence="5">NAD(P)-binding protein</fullName>
    </submittedName>
</protein>
<dbReference type="SUPFAM" id="SSF51735">
    <property type="entry name" value="NAD(P)-binding Rossmann-fold domains"/>
    <property type="match status" value="1"/>
</dbReference>